<feature type="transmembrane region" description="Helical" evidence="7">
    <location>
        <begin position="764"/>
        <end position="783"/>
    </location>
</feature>
<reference evidence="9" key="1">
    <citation type="journal article" date="2021" name="Cell">
        <title>Tracing the genetic footprints of vertebrate landing in non-teleost ray-finned fishes.</title>
        <authorList>
            <person name="Bi X."/>
            <person name="Wang K."/>
            <person name="Yang L."/>
            <person name="Pan H."/>
            <person name="Jiang H."/>
            <person name="Wei Q."/>
            <person name="Fang M."/>
            <person name="Yu H."/>
            <person name="Zhu C."/>
            <person name="Cai Y."/>
            <person name="He Y."/>
            <person name="Gan X."/>
            <person name="Zeng H."/>
            <person name="Yu D."/>
            <person name="Zhu Y."/>
            <person name="Jiang H."/>
            <person name="Qiu Q."/>
            <person name="Yang H."/>
            <person name="Zhang Y.E."/>
            <person name="Wang W."/>
            <person name="Zhu M."/>
            <person name="He S."/>
            <person name="Zhang G."/>
        </authorList>
    </citation>
    <scope>NUCLEOTIDE SEQUENCE</scope>
    <source>
        <strain evidence="9">Pddl_001</strain>
    </source>
</reference>
<keyword evidence="1" id="KW-0444">Lipid biosynthesis</keyword>
<keyword evidence="2" id="KW-0276">Fatty acid metabolism</keyword>
<feature type="non-terminal residue" evidence="9">
    <location>
        <position position="1"/>
    </location>
</feature>
<feature type="transmembrane region" description="Helical" evidence="7">
    <location>
        <begin position="705"/>
        <end position="727"/>
    </location>
</feature>
<dbReference type="PROSITE" id="PS50297">
    <property type="entry name" value="ANK_REP_REGION"/>
    <property type="match status" value="1"/>
</dbReference>
<sequence>ATMNDRFHRAARDGYLDLLKEATRKELNAPDEDGMTPTLWVAYHGNLEALRLIVARGGDPDKCDIWGNTPLHLAAANGHLNCLSFLVSFGANVWCLDNDYHTPLDMAAMKNHMECVRYLDSIAAKQTGLNPKMVSKLKDRAFRDAERRIKDCAKLQRKHHQRMEKKYHKETLDASDAMSFSSYSSSTLSHNFHHLNMVSSSSMPYSQATLHATAKGKTKIQKKLNKKKQVDGTFKIYEDGRKSVRSLSGLQLGNDVMFVKQGTYASPKDRMRRNIRDMFPNDEDTVSRAISNPGIHLDSGYSEVSTDSGHDSLFNRPGLGTMVFRRNYVSGGLFGIGQESASGEDSELEARMGNVRMRSRLQRSPSLNESIGSANSLQERNLEELPWDEMDLGLNDDDEPETSPLETFLATHSMSEFIPIFKKEKIDLEALLLCSDYDLKSINIPLGPRKKILDACKCRRATMEDPKRIEDTELCVQMKNLLDAVLQSEEGGAQRGIGDAGKRSWKNLEVESSFQEGVGQEIPGNERQFQDLSFLNGAGESKRRNAEEELVPALVHRSGKYKGEEREKETVMMELTGLVQKAVNESSWWERRGIDCAILTAAFLSLPAGFLLLGCSHTLLFSLGILVMGTAHAVITVKGTHLASHGSLSESQAWGQFWAVFFIELCGSFSARAGVHAHIKMHHAHTNIIGLGDSSTWKLPFLPRYIYMFMAPLAVPVITPVVALGLLKDLSMGIALRTLCMIMLGLYSQYWLLLHLSGFQSPVSALLCMLLCRAAFSLPYIHVNIFQHIGLPMFSASRRPSRIHQMTHGVLNLPRNPLLDWTFGHSLINCHVEHHLFPFLSDHMCLKVKPIVSRYLREKRLPYQEDGYLSRVRLFLREYEELMVLAPPITELVGMQ</sequence>
<evidence type="ECO:0000313" key="9">
    <source>
        <dbReference type="EMBL" id="MBN3279262.1"/>
    </source>
</evidence>
<evidence type="ECO:0000256" key="7">
    <source>
        <dbReference type="SAM" id="Phobius"/>
    </source>
</evidence>
<feature type="repeat" description="ANK" evidence="5">
    <location>
        <begin position="66"/>
        <end position="98"/>
    </location>
</feature>
<dbReference type="InterPro" id="IPR012171">
    <property type="entry name" value="Fatty_acid_desaturase"/>
</dbReference>
<dbReference type="CDD" id="cd09586">
    <property type="entry name" value="SAM_USH1G"/>
    <property type="match status" value="1"/>
</dbReference>
<protein>
    <submittedName>
        <fullName evidence="9">USH1G protein</fullName>
    </submittedName>
</protein>
<dbReference type="Gene3D" id="1.10.150.50">
    <property type="entry name" value="Transcription Factor, Ets-1"/>
    <property type="match status" value="1"/>
</dbReference>
<keyword evidence="4" id="KW-0275">Fatty acid biosynthesis</keyword>
<feature type="transmembrane region" description="Helical" evidence="7">
    <location>
        <begin position="734"/>
        <end position="752"/>
    </location>
</feature>
<feature type="non-terminal residue" evidence="9">
    <location>
        <position position="896"/>
    </location>
</feature>
<feature type="domain" description="SAM" evidence="8">
    <location>
        <begin position="397"/>
        <end position="462"/>
    </location>
</feature>
<evidence type="ECO:0000256" key="4">
    <source>
        <dbReference type="ARBA" id="ARBA00023160"/>
    </source>
</evidence>
<dbReference type="InterPro" id="IPR002110">
    <property type="entry name" value="Ankyrin_rpt"/>
</dbReference>
<evidence type="ECO:0000256" key="1">
    <source>
        <dbReference type="ARBA" id="ARBA00022516"/>
    </source>
</evidence>
<dbReference type="SMART" id="SM00248">
    <property type="entry name" value="ANK"/>
    <property type="match status" value="4"/>
</dbReference>
<dbReference type="InterPro" id="IPR013761">
    <property type="entry name" value="SAM/pointed_sf"/>
</dbReference>
<evidence type="ECO:0000256" key="3">
    <source>
        <dbReference type="ARBA" id="ARBA00023098"/>
    </source>
</evidence>
<dbReference type="CDD" id="cd21803">
    <property type="entry name" value="CEN_USH1G"/>
    <property type="match status" value="1"/>
</dbReference>
<evidence type="ECO:0000313" key="10">
    <source>
        <dbReference type="Proteomes" id="UP001166093"/>
    </source>
</evidence>
<dbReference type="SUPFAM" id="SSF48403">
    <property type="entry name" value="Ankyrin repeat"/>
    <property type="match status" value="1"/>
</dbReference>
<accession>A0ABS2XZ77</accession>
<keyword evidence="7" id="KW-0812">Transmembrane</keyword>
<dbReference type="PROSITE" id="PS50088">
    <property type="entry name" value="ANK_REPEAT"/>
    <property type="match status" value="2"/>
</dbReference>
<keyword evidence="3" id="KW-0443">Lipid metabolism</keyword>
<dbReference type="PANTHER" id="PTHR19353:SF13">
    <property type="entry name" value="FATTY ACID DESATURASE 6"/>
    <property type="match status" value="1"/>
</dbReference>
<evidence type="ECO:0000259" key="8">
    <source>
        <dbReference type="SMART" id="SM00454"/>
    </source>
</evidence>
<dbReference type="Pfam" id="PF00536">
    <property type="entry name" value="SAM_1"/>
    <property type="match status" value="1"/>
</dbReference>
<organism evidence="9 10">
    <name type="scientific">Polyodon spathula</name>
    <name type="common">North American paddlefish</name>
    <name type="synonym">Squalus spathula</name>
    <dbReference type="NCBI Taxonomy" id="7913"/>
    <lineage>
        <taxon>Eukaryota</taxon>
        <taxon>Metazoa</taxon>
        <taxon>Chordata</taxon>
        <taxon>Craniata</taxon>
        <taxon>Vertebrata</taxon>
        <taxon>Euteleostomi</taxon>
        <taxon>Actinopterygii</taxon>
        <taxon>Chondrostei</taxon>
        <taxon>Acipenseriformes</taxon>
        <taxon>Polyodontidae</taxon>
        <taxon>Polyodon</taxon>
    </lineage>
</organism>
<dbReference type="Pfam" id="PF00487">
    <property type="entry name" value="FA_desaturase"/>
    <property type="match status" value="1"/>
</dbReference>
<evidence type="ECO:0000256" key="2">
    <source>
        <dbReference type="ARBA" id="ARBA00022832"/>
    </source>
</evidence>
<dbReference type="Gene3D" id="1.25.40.20">
    <property type="entry name" value="Ankyrin repeat-containing domain"/>
    <property type="match status" value="1"/>
</dbReference>
<feature type="compositionally biased region" description="Polar residues" evidence="6">
    <location>
        <begin position="362"/>
        <end position="379"/>
    </location>
</feature>
<dbReference type="InterPro" id="IPR036770">
    <property type="entry name" value="Ankyrin_rpt-contain_sf"/>
</dbReference>
<dbReference type="PANTHER" id="PTHR19353">
    <property type="entry name" value="FATTY ACID DESATURASE 2"/>
    <property type="match status" value="1"/>
</dbReference>
<feature type="transmembrane region" description="Helical" evidence="7">
    <location>
        <begin position="619"/>
        <end position="637"/>
    </location>
</feature>
<evidence type="ECO:0000256" key="5">
    <source>
        <dbReference type="PROSITE-ProRule" id="PRU00023"/>
    </source>
</evidence>
<feature type="transmembrane region" description="Helical" evidence="7">
    <location>
        <begin position="596"/>
        <end position="613"/>
    </location>
</feature>
<comment type="caution">
    <text evidence="9">The sequence shown here is derived from an EMBL/GenBank/DDBJ whole genome shotgun (WGS) entry which is preliminary data.</text>
</comment>
<keyword evidence="10" id="KW-1185">Reference proteome</keyword>
<dbReference type="InterPro" id="IPR005804">
    <property type="entry name" value="FA_desaturase_dom"/>
</dbReference>
<name>A0ABS2XZ77_POLSP</name>
<feature type="repeat" description="ANK" evidence="5">
    <location>
        <begin position="33"/>
        <end position="65"/>
    </location>
</feature>
<dbReference type="SUPFAM" id="SSF47769">
    <property type="entry name" value="SAM/Pointed domain"/>
    <property type="match status" value="1"/>
</dbReference>
<dbReference type="InterPro" id="IPR001660">
    <property type="entry name" value="SAM"/>
</dbReference>
<dbReference type="EMBL" id="JAAWVQ010087467">
    <property type="protein sequence ID" value="MBN3279262.1"/>
    <property type="molecule type" value="Genomic_DNA"/>
</dbReference>
<dbReference type="SMART" id="SM00454">
    <property type="entry name" value="SAM"/>
    <property type="match status" value="1"/>
</dbReference>
<evidence type="ECO:0000256" key="6">
    <source>
        <dbReference type="SAM" id="MobiDB-lite"/>
    </source>
</evidence>
<keyword evidence="7" id="KW-0472">Membrane</keyword>
<dbReference type="Pfam" id="PF12796">
    <property type="entry name" value="Ank_2"/>
    <property type="match status" value="1"/>
</dbReference>
<dbReference type="InterPro" id="IPR037602">
    <property type="entry name" value="USH1G_SAM"/>
</dbReference>
<feature type="region of interest" description="Disordered" evidence="6">
    <location>
        <begin position="359"/>
        <end position="380"/>
    </location>
</feature>
<gene>
    <name evidence="9" type="primary">Ush1g_0</name>
    <name evidence="9" type="ORF">GTO93_0011518</name>
</gene>
<dbReference type="Proteomes" id="UP001166093">
    <property type="component" value="Unassembled WGS sequence"/>
</dbReference>
<keyword evidence="7" id="KW-1133">Transmembrane helix</keyword>
<proteinExistence type="predicted"/>
<keyword evidence="5" id="KW-0040">ANK repeat</keyword>